<gene>
    <name evidence="2" type="ORF">CCYN2B_40151</name>
</gene>
<evidence type="ECO:0000256" key="1">
    <source>
        <dbReference type="SAM" id="MobiDB-lite"/>
    </source>
</evidence>
<evidence type="ECO:0000313" key="2">
    <source>
        <dbReference type="EMBL" id="CEN37608.1"/>
    </source>
</evidence>
<feature type="compositionally biased region" description="Polar residues" evidence="1">
    <location>
        <begin position="28"/>
        <end position="37"/>
    </location>
</feature>
<dbReference type="Proteomes" id="UP000038055">
    <property type="component" value="Unassembled WGS sequence"/>
</dbReference>
<evidence type="ECO:0000313" key="3">
    <source>
        <dbReference type="Proteomes" id="UP000038055"/>
    </source>
</evidence>
<feature type="region of interest" description="Disordered" evidence="1">
    <location>
        <begin position="28"/>
        <end position="88"/>
    </location>
</feature>
<accession>A0A0B7HJ81</accession>
<reference evidence="3" key="1">
    <citation type="submission" date="2015-01" db="EMBL/GenBank/DDBJ databases">
        <authorList>
            <person name="MANFREDI Pablo"/>
        </authorList>
    </citation>
    <scope>NUCLEOTIDE SEQUENCE [LARGE SCALE GENOMIC DNA]</scope>
    <source>
        <strain evidence="3">Ccyn2B</strain>
    </source>
</reference>
<dbReference type="RefSeq" id="WP_041993247.1">
    <property type="nucleotide sequence ID" value="NZ_CDOD01000034.1"/>
</dbReference>
<keyword evidence="3" id="KW-1185">Reference proteome</keyword>
<dbReference type="AlphaFoldDB" id="A0A0B7HJ81"/>
<proteinExistence type="predicted"/>
<protein>
    <submittedName>
        <fullName evidence="2">Uncharacterized protein</fullName>
    </submittedName>
</protein>
<name>A0A0B7HJ81_9FLAO</name>
<sequence>MKLKDIVIFVVIAIVAFLLYKKVSENPLVQSNEGKNTSPPPTPEAPKDGSSGSSSGGNSSGSEVPAPKPPTSEDLKNLSPKDDGLLDSYNYKFNRSRFHLIGGFRRY</sequence>
<organism evidence="2 3">
    <name type="scientific">Capnocytophaga cynodegmi</name>
    <dbReference type="NCBI Taxonomy" id="28189"/>
    <lineage>
        <taxon>Bacteria</taxon>
        <taxon>Pseudomonadati</taxon>
        <taxon>Bacteroidota</taxon>
        <taxon>Flavobacteriia</taxon>
        <taxon>Flavobacteriales</taxon>
        <taxon>Flavobacteriaceae</taxon>
        <taxon>Capnocytophaga</taxon>
    </lineage>
</organism>
<feature type="compositionally biased region" description="Basic and acidic residues" evidence="1">
    <location>
        <begin position="71"/>
        <end position="84"/>
    </location>
</feature>
<dbReference type="EMBL" id="CDOD01000034">
    <property type="protein sequence ID" value="CEN37608.1"/>
    <property type="molecule type" value="Genomic_DNA"/>
</dbReference>